<dbReference type="VEuPathDB" id="FungiDB:SPRG_17940"/>
<keyword evidence="1" id="KW-0732">Signal</keyword>
<accession>A0A067BEJ0</accession>
<feature type="chain" id="PRO_5001633263" description="Glycosyl transferase family 1 domain-containing protein" evidence="1">
    <location>
        <begin position="22"/>
        <end position="450"/>
    </location>
</feature>
<evidence type="ECO:0008006" key="4">
    <source>
        <dbReference type="Google" id="ProtNLM"/>
    </source>
</evidence>
<organism evidence="2 3">
    <name type="scientific">Saprolegnia parasitica (strain CBS 223.65)</name>
    <dbReference type="NCBI Taxonomy" id="695850"/>
    <lineage>
        <taxon>Eukaryota</taxon>
        <taxon>Sar</taxon>
        <taxon>Stramenopiles</taxon>
        <taxon>Oomycota</taxon>
        <taxon>Saprolegniomycetes</taxon>
        <taxon>Saprolegniales</taxon>
        <taxon>Saprolegniaceae</taxon>
        <taxon>Saprolegnia</taxon>
    </lineage>
</organism>
<dbReference type="PANTHER" id="PTHR45947">
    <property type="entry name" value="SULFOQUINOVOSYL TRANSFERASE SQD2"/>
    <property type="match status" value="1"/>
</dbReference>
<dbReference type="GO" id="GO:0016757">
    <property type="term" value="F:glycosyltransferase activity"/>
    <property type="evidence" value="ECO:0007669"/>
    <property type="project" value="TreeGrafter"/>
</dbReference>
<dbReference type="Proteomes" id="UP000030745">
    <property type="component" value="Unassembled WGS sequence"/>
</dbReference>
<dbReference type="GeneID" id="24139467"/>
<dbReference type="PANTHER" id="PTHR45947:SF3">
    <property type="entry name" value="SULFOQUINOVOSYL TRANSFERASE SQD2"/>
    <property type="match status" value="1"/>
</dbReference>
<dbReference type="STRING" id="695850.A0A067BEJ0"/>
<dbReference type="Gene3D" id="3.40.50.2000">
    <property type="entry name" value="Glycogen Phosphorylase B"/>
    <property type="match status" value="1"/>
</dbReference>
<feature type="non-terminal residue" evidence="2">
    <location>
        <position position="450"/>
    </location>
</feature>
<sequence>MAGSLVARLALLLVVGNATSSAHTSLRVLWPPPHYLIETPEVPIVIAVDGPTTDGHIRFTGCGLRDMLPIRAPKTTFGNLHPGSHHVVVEALSANYTPISAPIVLYIERIPSRAELYRDTGRSKMALLALPSAKAARPTSRTLCFGVTSWPMDGQKRLWLRLIASLRAHPTVDYSFHIFLLEPKPVHPTDVFTAHGLNVTHVPMMVSHKDIARYDITHEKLIAALADFADADDRTTFLSYLHSLWALLVGAFAPCKGGVLSYPNSGSHADRVWAGLGRAVGAAGVVLELSGVLPVPHTVDLLIGPSQYTLAHPSVVNGMRADMRTVIPPGVDPTIFAPRARSHTDRCVVVGYLGRLVAEKSLGLLARAVELLTQTNMTSSCVTFRWVGDGIDAKYYKRYPITFLGSINDEAALIHELQTWDVAVQPGLQETFCIANLEVMAVGLPLVTFG</sequence>
<dbReference type="Pfam" id="PF13692">
    <property type="entry name" value="Glyco_trans_1_4"/>
    <property type="match status" value="1"/>
</dbReference>
<dbReference type="KEGG" id="spar:SPRG_17940"/>
<protein>
    <recommendedName>
        <fullName evidence="4">Glycosyl transferase family 1 domain-containing protein</fullName>
    </recommendedName>
</protein>
<dbReference type="SUPFAM" id="SSF53756">
    <property type="entry name" value="UDP-Glycosyltransferase/glycogen phosphorylase"/>
    <property type="match status" value="1"/>
</dbReference>
<feature type="signal peptide" evidence="1">
    <location>
        <begin position="1"/>
        <end position="21"/>
    </location>
</feature>
<proteinExistence type="predicted"/>
<evidence type="ECO:0000313" key="3">
    <source>
        <dbReference type="Proteomes" id="UP000030745"/>
    </source>
</evidence>
<name>A0A067BEJ0_SAPPC</name>
<keyword evidence="3" id="KW-1185">Reference proteome</keyword>
<gene>
    <name evidence="2" type="ORF">SPRG_17940</name>
</gene>
<dbReference type="RefSeq" id="XP_012212744.1">
    <property type="nucleotide sequence ID" value="XM_012357354.1"/>
</dbReference>
<reference evidence="2 3" key="1">
    <citation type="journal article" date="2013" name="PLoS Genet.">
        <title>Distinctive expansion of potential virulence genes in the genome of the oomycete fish pathogen Saprolegnia parasitica.</title>
        <authorList>
            <person name="Jiang R.H."/>
            <person name="de Bruijn I."/>
            <person name="Haas B.J."/>
            <person name="Belmonte R."/>
            <person name="Lobach L."/>
            <person name="Christie J."/>
            <person name="van den Ackerveken G."/>
            <person name="Bottin A."/>
            <person name="Bulone V."/>
            <person name="Diaz-Moreno S.M."/>
            <person name="Dumas B."/>
            <person name="Fan L."/>
            <person name="Gaulin E."/>
            <person name="Govers F."/>
            <person name="Grenville-Briggs L.J."/>
            <person name="Horner N.R."/>
            <person name="Levin J.Z."/>
            <person name="Mammella M."/>
            <person name="Meijer H.J."/>
            <person name="Morris P."/>
            <person name="Nusbaum C."/>
            <person name="Oome S."/>
            <person name="Phillips A.J."/>
            <person name="van Rooyen D."/>
            <person name="Rzeszutek E."/>
            <person name="Saraiva M."/>
            <person name="Secombes C.J."/>
            <person name="Seidl M.F."/>
            <person name="Snel B."/>
            <person name="Stassen J.H."/>
            <person name="Sykes S."/>
            <person name="Tripathy S."/>
            <person name="van den Berg H."/>
            <person name="Vega-Arreguin J.C."/>
            <person name="Wawra S."/>
            <person name="Young S.K."/>
            <person name="Zeng Q."/>
            <person name="Dieguez-Uribeondo J."/>
            <person name="Russ C."/>
            <person name="Tyler B.M."/>
            <person name="van West P."/>
        </authorList>
    </citation>
    <scope>NUCLEOTIDE SEQUENCE [LARGE SCALE GENOMIC DNA]</scope>
    <source>
        <strain evidence="2 3">CBS 223.65</strain>
    </source>
</reference>
<dbReference type="InterPro" id="IPR050194">
    <property type="entry name" value="Glycosyltransferase_grp1"/>
</dbReference>
<evidence type="ECO:0000313" key="2">
    <source>
        <dbReference type="EMBL" id="KDO16548.1"/>
    </source>
</evidence>
<dbReference type="AlphaFoldDB" id="A0A067BEJ0"/>
<dbReference type="EMBL" id="KK584055">
    <property type="protein sequence ID" value="KDO16548.1"/>
    <property type="molecule type" value="Genomic_DNA"/>
</dbReference>
<evidence type="ECO:0000256" key="1">
    <source>
        <dbReference type="SAM" id="SignalP"/>
    </source>
</evidence>